<accession>A0ABU1T1T8</accession>
<dbReference type="InterPro" id="IPR006379">
    <property type="entry name" value="HAD-SF_hydro_IIB"/>
</dbReference>
<protein>
    <submittedName>
        <fullName evidence="1">Cof subfamily protein (Haloacid dehalogenase superfamily)</fullName>
    </submittedName>
</protein>
<evidence type="ECO:0000313" key="2">
    <source>
        <dbReference type="Proteomes" id="UP001266099"/>
    </source>
</evidence>
<gene>
    <name evidence="1" type="ORF">J2S36_000890</name>
</gene>
<sequence length="284" mass="30673">MINEPLLLDFAHLPWPAEIPTHCVFDVDGTLANEKSILTAETNAALRNLDAAGIPIIIATGRPLPWSDFLFHDAKVKGWIVASNGAVVWDGFRDQIVDVQLLPASVAQRVIETAHELGVSYFLETADEILVSANDPYIPHVSQISMQTATGLTEFPRIAEDNIQWDELTKVCFAAAPARIDAIEAEVLSRFPSAVRGGPEFLDVTLPHVTKRTGIEYVHQQLGLNAATGLGAGDSGNDVSWLAMMGIPVAAPNATPDLRAEAKYILPATENPVADLINAILSRR</sequence>
<dbReference type="InterPro" id="IPR023214">
    <property type="entry name" value="HAD_sf"/>
</dbReference>
<dbReference type="SUPFAM" id="SSF56784">
    <property type="entry name" value="HAD-like"/>
    <property type="match status" value="1"/>
</dbReference>
<dbReference type="InterPro" id="IPR036412">
    <property type="entry name" value="HAD-like_sf"/>
</dbReference>
<organism evidence="1 2">
    <name type="scientific">Arcanobacterium hippocoleae</name>
    <dbReference type="NCBI Taxonomy" id="149017"/>
    <lineage>
        <taxon>Bacteria</taxon>
        <taxon>Bacillati</taxon>
        <taxon>Actinomycetota</taxon>
        <taxon>Actinomycetes</taxon>
        <taxon>Actinomycetales</taxon>
        <taxon>Actinomycetaceae</taxon>
        <taxon>Arcanobacterium</taxon>
    </lineage>
</organism>
<evidence type="ECO:0000313" key="1">
    <source>
        <dbReference type="EMBL" id="MDR6939347.1"/>
    </source>
</evidence>
<name>A0ABU1T1T8_9ACTO</name>
<dbReference type="NCBIfam" id="TIGR01484">
    <property type="entry name" value="HAD-SF-IIB"/>
    <property type="match status" value="1"/>
</dbReference>
<dbReference type="PANTHER" id="PTHR10000:SF8">
    <property type="entry name" value="HAD SUPERFAMILY HYDROLASE-LIKE, TYPE 3"/>
    <property type="match status" value="1"/>
</dbReference>
<reference evidence="1 2" key="1">
    <citation type="submission" date="2023-07" db="EMBL/GenBank/DDBJ databases">
        <title>Sequencing the genomes of 1000 actinobacteria strains.</title>
        <authorList>
            <person name="Klenk H.-P."/>
        </authorList>
    </citation>
    <scope>NUCLEOTIDE SEQUENCE [LARGE SCALE GENOMIC DNA]</scope>
    <source>
        <strain evidence="1 2">DSM 15539</strain>
    </source>
</reference>
<dbReference type="EMBL" id="JAVDUJ010000001">
    <property type="protein sequence ID" value="MDR6939347.1"/>
    <property type="molecule type" value="Genomic_DNA"/>
</dbReference>
<keyword evidence="2" id="KW-1185">Reference proteome</keyword>
<dbReference type="Proteomes" id="UP001266099">
    <property type="component" value="Unassembled WGS sequence"/>
</dbReference>
<dbReference type="Pfam" id="PF08282">
    <property type="entry name" value="Hydrolase_3"/>
    <property type="match status" value="1"/>
</dbReference>
<proteinExistence type="predicted"/>
<dbReference type="PANTHER" id="PTHR10000">
    <property type="entry name" value="PHOSPHOSERINE PHOSPHATASE"/>
    <property type="match status" value="1"/>
</dbReference>
<comment type="caution">
    <text evidence="1">The sequence shown here is derived from an EMBL/GenBank/DDBJ whole genome shotgun (WGS) entry which is preliminary data.</text>
</comment>
<dbReference type="RefSeq" id="WP_309955962.1">
    <property type="nucleotide sequence ID" value="NZ_CP136414.1"/>
</dbReference>
<dbReference type="Gene3D" id="3.40.50.1000">
    <property type="entry name" value="HAD superfamily/HAD-like"/>
    <property type="match status" value="1"/>
</dbReference>
<dbReference type="Gene3D" id="3.30.1240.10">
    <property type="match status" value="1"/>
</dbReference>